<gene>
    <name evidence="3" type="ORF">DZC75_00345</name>
</gene>
<evidence type="ECO:0000313" key="4">
    <source>
        <dbReference type="Proteomes" id="UP000258127"/>
    </source>
</evidence>
<dbReference type="Gene3D" id="3.40.50.1820">
    <property type="entry name" value="alpha/beta hydrolase"/>
    <property type="match status" value="1"/>
</dbReference>
<name>A0AAI8K7U2_9PSED</name>
<dbReference type="Proteomes" id="UP000258127">
    <property type="component" value="Chromosome"/>
</dbReference>
<dbReference type="PANTHER" id="PTHR11487:SF0">
    <property type="entry name" value="S-ACYL FATTY ACID SYNTHASE THIOESTERASE, MEDIUM CHAIN"/>
    <property type="match status" value="1"/>
</dbReference>
<protein>
    <recommendedName>
        <fullName evidence="2">Thioesterase domain-containing protein</fullName>
    </recommendedName>
</protein>
<sequence>MNSQPRRPQALTVITPGTPRDEGQTVHVQNLPAPEDSGSSAQVRLICLACSPQHLERYRAWAYALSDPIELIAVDVQRHAECVPCDFQQGPSPLARTLADHLHPYLSQPHAIFGQRLGAHLAFELTQLAEREHPGQTRHLFVSSCDSPRATEPRASISAIQVPMTVLYPAGSLSQMLGWHAFVRRELELIELPDASADPSHVDQRLVRIFDTHLGLLSF</sequence>
<organism evidence="3 4">
    <name type="scientific">Pseudomonas parafulva</name>
    <dbReference type="NCBI Taxonomy" id="157782"/>
    <lineage>
        <taxon>Bacteria</taxon>
        <taxon>Pseudomonadati</taxon>
        <taxon>Pseudomonadota</taxon>
        <taxon>Gammaproteobacteria</taxon>
        <taxon>Pseudomonadales</taxon>
        <taxon>Pseudomonadaceae</taxon>
        <taxon>Pseudomonas</taxon>
    </lineage>
</organism>
<dbReference type="Pfam" id="PF00975">
    <property type="entry name" value="Thioesterase"/>
    <property type="match status" value="1"/>
</dbReference>
<reference evidence="3 4" key="1">
    <citation type="submission" date="2018-08" db="EMBL/GenBank/DDBJ databases">
        <authorList>
            <person name="Lee Y."/>
            <person name="Kakembo D."/>
        </authorList>
    </citation>
    <scope>NUCLEOTIDE SEQUENCE [LARGE SCALE GENOMIC DNA]</scope>
    <source>
        <strain evidence="3 4">JBCS1880</strain>
    </source>
</reference>
<comment type="similarity">
    <text evidence="1">Belongs to the thioesterase family.</text>
</comment>
<accession>A0AAI8K7U2</accession>
<dbReference type="GO" id="GO:0008610">
    <property type="term" value="P:lipid biosynthetic process"/>
    <property type="evidence" value="ECO:0007669"/>
    <property type="project" value="TreeGrafter"/>
</dbReference>
<dbReference type="SUPFAM" id="SSF53474">
    <property type="entry name" value="alpha/beta-Hydrolases"/>
    <property type="match status" value="1"/>
</dbReference>
<proteinExistence type="inferred from homology"/>
<dbReference type="EMBL" id="CP031641">
    <property type="protein sequence ID" value="AXO86529.1"/>
    <property type="molecule type" value="Genomic_DNA"/>
</dbReference>
<keyword evidence="4" id="KW-1185">Reference proteome</keyword>
<evidence type="ECO:0000259" key="2">
    <source>
        <dbReference type="Pfam" id="PF00975"/>
    </source>
</evidence>
<dbReference type="InterPro" id="IPR001031">
    <property type="entry name" value="Thioesterase"/>
</dbReference>
<evidence type="ECO:0000313" key="3">
    <source>
        <dbReference type="EMBL" id="AXO86529.1"/>
    </source>
</evidence>
<feature type="domain" description="Thioesterase" evidence="2">
    <location>
        <begin position="56"/>
        <end position="156"/>
    </location>
</feature>
<dbReference type="InterPro" id="IPR012223">
    <property type="entry name" value="TEII"/>
</dbReference>
<evidence type="ECO:0000256" key="1">
    <source>
        <dbReference type="ARBA" id="ARBA00007169"/>
    </source>
</evidence>
<dbReference type="AlphaFoldDB" id="A0AAI8K7U2"/>
<dbReference type="InterPro" id="IPR029058">
    <property type="entry name" value="AB_hydrolase_fold"/>
</dbReference>
<dbReference type="PANTHER" id="PTHR11487">
    <property type="entry name" value="THIOESTERASE"/>
    <property type="match status" value="1"/>
</dbReference>